<feature type="transmembrane region" description="Helical" evidence="1">
    <location>
        <begin position="101"/>
        <end position="122"/>
    </location>
</feature>
<evidence type="ECO:0000313" key="2">
    <source>
        <dbReference type="EMBL" id="RYP07058.1"/>
    </source>
</evidence>
<keyword evidence="1" id="KW-1133">Transmembrane helix</keyword>
<comment type="caution">
    <text evidence="2">The sequence shown here is derived from an EMBL/GenBank/DDBJ whole genome shotgun (WGS) entry which is preliminary data.</text>
</comment>
<gene>
    <name evidence="2" type="ORF">DL764_002749</name>
</gene>
<dbReference type="OrthoDB" id="5096049at2759"/>
<evidence type="ECO:0000313" key="3">
    <source>
        <dbReference type="Proteomes" id="UP000293360"/>
    </source>
</evidence>
<evidence type="ECO:0000256" key="1">
    <source>
        <dbReference type="SAM" id="Phobius"/>
    </source>
</evidence>
<proteinExistence type="predicted"/>
<protein>
    <submittedName>
        <fullName evidence="2">Uncharacterized protein</fullName>
    </submittedName>
</protein>
<feature type="transmembrane region" description="Helical" evidence="1">
    <location>
        <begin position="68"/>
        <end position="94"/>
    </location>
</feature>
<name>A0A4Q4TKF0_9PEZI</name>
<reference evidence="2 3" key="1">
    <citation type="submission" date="2018-06" db="EMBL/GenBank/DDBJ databases">
        <title>Complete Genomes of Monosporascus.</title>
        <authorList>
            <person name="Robinson A.J."/>
            <person name="Natvig D.O."/>
        </authorList>
    </citation>
    <scope>NUCLEOTIDE SEQUENCE [LARGE SCALE GENOMIC DNA]</scope>
    <source>
        <strain evidence="2 3">CBS 110550</strain>
    </source>
</reference>
<dbReference type="EMBL" id="QJNU01000107">
    <property type="protein sequence ID" value="RYP07058.1"/>
    <property type="molecule type" value="Genomic_DNA"/>
</dbReference>
<dbReference type="AlphaFoldDB" id="A0A4Q4TKF0"/>
<dbReference type="Proteomes" id="UP000293360">
    <property type="component" value="Unassembled WGS sequence"/>
</dbReference>
<keyword evidence="1" id="KW-0812">Transmembrane</keyword>
<keyword evidence="1" id="KW-0472">Membrane</keyword>
<organism evidence="2 3">
    <name type="scientific">Monosporascus ibericus</name>
    <dbReference type="NCBI Taxonomy" id="155417"/>
    <lineage>
        <taxon>Eukaryota</taxon>
        <taxon>Fungi</taxon>
        <taxon>Dikarya</taxon>
        <taxon>Ascomycota</taxon>
        <taxon>Pezizomycotina</taxon>
        <taxon>Sordariomycetes</taxon>
        <taxon>Xylariomycetidae</taxon>
        <taxon>Xylariales</taxon>
        <taxon>Xylariales incertae sedis</taxon>
        <taxon>Monosporascus</taxon>
    </lineage>
</organism>
<sequence length="143" mass="16361">MPPSITGDVLKVVKGLLSPQIIDNRLNPYHLAVATRAYWIQSHILRIPDRFGFFSPSPPRLQVHQSDWLIILVTMFGVLLCTAFFLSGTVALLYRLGERPVPTLLGPMVALTVVTMASLWVLQCFDPRRALDYDWRDWKVRKE</sequence>
<keyword evidence="3" id="KW-1185">Reference proteome</keyword>
<accession>A0A4Q4TKF0</accession>